<dbReference type="Gene3D" id="3.30.530.20">
    <property type="match status" value="1"/>
</dbReference>
<dbReference type="EMBL" id="KZ668034">
    <property type="protein sequence ID" value="PPR89156.1"/>
    <property type="molecule type" value="Genomic_DNA"/>
</dbReference>
<dbReference type="SUPFAM" id="SSF55961">
    <property type="entry name" value="Bet v1-like"/>
    <property type="match status" value="1"/>
</dbReference>
<dbReference type="Pfam" id="PF00407">
    <property type="entry name" value="Bet_v_1"/>
    <property type="match status" value="1"/>
</dbReference>
<dbReference type="Proteomes" id="UP000239757">
    <property type="component" value="Unassembled WGS sequence"/>
</dbReference>
<dbReference type="SMART" id="SM01037">
    <property type="entry name" value="Bet_v_1"/>
    <property type="match status" value="1"/>
</dbReference>
<evidence type="ECO:0000313" key="4">
    <source>
        <dbReference type="Proteomes" id="UP000239757"/>
    </source>
</evidence>
<name>A0A2P5WDK7_GOSBA</name>
<accession>A0A2P5WDK7</accession>
<evidence type="ECO:0000313" key="3">
    <source>
        <dbReference type="EMBL" id="PPR89156.1"/>
    </source>
</evidence>
<feature type="compositionally biased region" description="Polar residues" evidence="1">
    <location>
        <begin position="321"/>
        <end position="337"/>
    </location>
</feature>
<dbReference type="InterPro" id="IPR023393">
    <property type="entry name" value="START-like_dom_sf"/>
</dbReference>
<feature type="compositionally biased region" description="Basic and acidic residues" evidence="1">
    <location>
        <begin position="90"/>
        <end position="102"/>
    </location>
</feature>
<feature type="region of interest" description="Disordered" evidence="1">
    <location>
        <begin position="157"/>
        <end position="208"/>
    </location>
</feature>
<feature type="region of interest" description="Disordered" evidence="1">
    <location>
        <begin position="48"/>
        <end position="106"/>
    </location>
</feature>
<dbReference type="GO" id="GO:2000028">
    <property type="term" value="P:regulation of photoperiodism, flowering"/>
    <property type="evidence" value="ECO:0007669"/>
    <property type="project" value="InterPro"/>
</dbReference>
<feature type="compositionally biased region" description="Polar residues" evidence="1">
    <location>
        <begin position="464"/>
        <end position="489"/>
    </location>
</feature>
<dbReference type="InterPro" id="IPR039319">
    <property type="entry name" value="ELF3-like"/>
</dbReference>
<gene>
    <name evidence="3" type="ORF">GOBAR_AA31534</name>
</gene>
<dbReference type="InterPro" id="IPR000916">
    <property type="entry name" value="Bet_v_I/MLP"/>
</dbReference>
<sequence length="734" mass="80545">MARLEPRKKVGDEDDFLVPVFVNSETGLQHCKNKEGFDGEKACNVRDNEPNRCSSSGVSSRKGVRDQSEGSFQVCSSRERSIKPVANSSTREKIDGYAKEDNGSPDQYCEEIPASGLSGSCEIDTCLVEKLRADRRPVDNGCADSLMKEIGEGTLSRKRSLSYSEGNRSVPDETNNDSECHEDKPCGSLQWANGDKSEDVSETSAVDTVSGLDISPDDVVGIIGQKRFWKARRAIVNQQRVFAVQVFELHRLIKVQRLIAGSPHILLEDAAYLSKPSFKDSPVKKLPQELIVKPVPQNKRKDDAEKISYKMECSAENAVGRTSLSSVKNGSQPSNNGPFLGNPPPSPANGDNKMNPWCFNQMLGHQWLVPVMSPSEGLIFKPYPGPGFMESACGGCGPFGQNPVAGNFMTSAYGVPTPHQRLGVLPGTTLGGHYFPPYGMPVMNPAFSGSAMEQMNQFAGAGSHAQSGQLSGSGANFNMQQQSSSNLPNEKNGAIPPVTKFQASKDAEQQRCTASSPSERTEKDGIRSTAEGKNTPSLLPTAPANLEGALKPRETDQRTRVIRVVPHNPTSATESAALLRSETMAQLKKMDCEIVIKTPADKFYNTFRTKSHLIPKMSNGLMIDGKLLQGDWNTVGCVRLWSYVSEGKSEMVKEILENVDDENKTMVFKVVEGQILNYYKSWRSIFNITPMGEGSLVKWTMEFEKQNENIPDPDKYISYMMCLTKNIDAYLLNA</sequence>
<feature type="region of interest" description="Disordered" evidence="1">
    <location>
        <begin position="321"/>
        <end position="353"/>
    </location>
</feature>
<dbReference type="GO" id="GO:0006952">
    <property type="term" value="P:defense response"/>
    <property type="evidence" value="ECO:0007669"/>
    <property type="project" value="InterPro"/>
</dbReference>
<reference evidence="3 4" key="1">
    <citation type="submission" date="2015-01" db="EMBL/GenBank/DDBJ databases">
        <title>Genome of allotetraploid Gossypium barbadense reveals genomic plasticity and fiber elongation in cotton evolution.</title>
        <authorList>
            <person name="Chen X."/>
            <person name="Liu X."/>
            <person name="Zhao B."/>
            <person name="Zheng H."/>
            <person name="Hu Y."/>
            <person name="Lu G."/>
            <person name="Yang C."/>
            <person name="Chen J."/>
            <person name="Shan C."/>
            <person name="Zhang L."/>
            <person name="Zhou Y."/>
            <person name="Wang L."/>
            <person name="Guo W."/>
            <person name="Bai Y."/>
            <person name="Ruan J."/>
            <person name="Shangguan X."/>
            <person name="Mao Y."/>
            <person name="Jiang J."/>
            <person name="Zhu Y."/>
            <person name="Lei J."/>
            <person name="Kang H."/>
            <person name="Chen S."/>
            <person name="He X."/>
            <person name="Wang R."/>
            <person name="Wang Y."/>
            <person name="Chen J."/>
            <person name="Wang L."/>
            <person name="Yu S."/>
            <person name="Wang B."/>
            <person name="Wei J."/>
            <person name="Song S."/>
            <person name="Lu X."/>
            <person name="Gao Z."/>
            <person name="Gu W."/>
            <person name="Deng X."/>
            <person name="Ma D."/>
            <person name="Wang S."/>
            <person name="Liang W."/>
            <person name="Fang L."/>
            <person name="Cai C."/>
            <person name="Zhu X."/>
            <person name="Zhou B."/>
            <person name="Zhang Y."/>
            <person name="Chen Z."/>
            <person name="Xu S."/>
            <person name="Zhu R."/>
            <person name="Wang S."/>
            <person name="Zhang T."/>
            <person name="Zhao G."/>
        </authorList>
    </citation>
    <scope>NUCLEOTIDE SEQUENCE [LARGE SCALE GENOMIC DNA]</scope>
    <source>
        <strain evidence="4">cv. Xinhai21</strain>
        <tissue evidence="3">Leaf</tissue>
    </source>
</reference>
<feature type="domain" description="Bet v I/Major latex protein" evidence="2">
    <location>
        <begin position="585"/>
        <end position="734"/>
    </location>
</feature>
<dbReference type="AlphaFoldDB" id="A0A2P5WDK7"/>
<dbReference type="CDD" id="cd07816">
    <property type="entry name" value="Bet_v1-like"/>
    <property type="match status" value="1"/>
</dbReference>
<feature type="region of interest" description="Disordered" evidence="1">
    <location>
        <begin position="459"/>
        <end position="546"/>
    </location>
</feature>
<dbReference type="OrthoDB" id="1939092at2759"/>
<evidence type="ECO:0000259" key="2">
    <source>
        <dbReference type="SMART" id="SM01037"/>
    </source>
</evidence>
<evidence type="ECO:0000256" key="1">
    <source>
        <dbReference type="SAM" id="MobiDB-lite"/>
    </source>
</evidence>
<protein>
    <recommendedName>
        <fullName evidence="2">Bet v I/Major latex protein domain-containing protein</fullName>
    </recommendedName>
</protein>
<proteinExistence type="predicted"/>
<dbReference type="PANTHER" id="PTHR34281:SF2">
    <property type="entry name" value="PROTEIN EARLY FLOWERING 3"/>
    <property type="match status" value="1"/>
</dbReference>
<organism evidence="3 4">
    <name type="scientific">Gossypium barbadense</name>
    <name type="common">Sea Island cotton</name>
    <name type="synonym">Hibiscus barbadensis</name>
    <dbReference type="NCBI Taxonomy" id="3634"/>
    <lineage>
        <taxon>Eukaryota</taxon>
        <taxon>Viridiplantae</taxon>
        <taxon>Streptophyta</taxon>
        <taxon>Embryophyta</taxon>
        <taxon>Tracheophyta</taxon>
        <taxon>Spermatophyta</taxon>
        <taxon>Magnoliopsida</taxon>
        <taxon>eudicotyledons</taxon>
        <taxon>Gunneridae</taxon>
        <taxon>Pentapetalae</taxon>
        <taxon>rosids</taxon>
        <taxon>malvids</taxon>
        <taxon>Malvales</taxon>
        <taxon>Malvaceae</taxon>
        <taxon>Malvoideae</taxon>
        <taxon>Gossypium</taxon>
    </lineage>
</organism>
<dbReference type="PANTHER" id="PTHR34281">
    <property type="entry name" value="PROTEIN EARLY FLOWERING 3"/>
    <property type="match status" value="1"/>
</dbReference>